<dbReference type="PANTHER" id="PTHR22754">
    <property type="entry name" value="DISCO-INTERACTING PROTEIN 2 DIP2 -RELATED"/>
    <property type="match status" value="1"/>
</dbReference>
<dbReference type="Pfam" id="PF00501">
    <property type="entry name" value="AMP-binding"/>
    <property type="match status" value="1"/>
</dbReference>
<dbReference type="AlphaFoldDB" id="A0A2U3KXS5"/>
<dbReference type="GO" id="GO:0070566">
    <property type="term" value="F:adenylyltransferase activity"/>
    <property type="evidence" value="ECO:0007669"/>
    <property type="project" value="TreeGrafter"/>
</dbReference>
<dbReference type="Proteomes" id="UP000238701">
    <property type="component" value="Unassembled WGS sequence"/>
</dbReference>
<organism evidence="3 4">
    <name type="scientific">Candidatus Sulfotelmatobacter kueseliae</name>
    <dbReference type="NCBI Taxonomy" id="2042962"/>
    <lineage>
        <taxon>Bacteria</taxon>
        <taxon>Pseudomonadati</taxon>
        <taxon>Acidobacteriota</taxon>
        <taxon>Terriglobia</taxon>
        <taxon>Terriglobales</taxon>
        <taxon>Candidatus Korobacteraceae</taxon>
        <taxon>Candidatus Sulfotelmatobacter</taxon>
    </lineage>
</organism>
<comment type="similarity">
    <text evidence="1">Belongs to the ATP-dependent AMP-binding enzyme family.</text>
</comment>
<dbReference type="PANTHER" id="PTHR22754:SF32">
    <property type="entry name" value="DISCO-INTERACTING PROTEIN 2"/>
    <property type="match status" value="1"/>
</dbReference>
<reference evidence="4" key="1">
    <citation type="submission" date="2018-02" db="EMBL/GenBank/DDBJ databases">
        <authorList>
            <person name="Hausmann B."/>
        </authorList>
    </citation>
    <scope>NUCLEOTIDE SEQUENCE [LARGE SCALE GENOMIC DNA]</scope>
    <source>
        <strain evidence="4">Peat soil MAG SbA1</strain>
    </source>
</reference>
<keyword evidence="3" id="KW-0436">Ligase</keyword>
<feature type="domain" description="AMP-dependent synthetase/ligase" evidence="2">
    <location>
        <begin position="15"/>
        <end position="412"/>
    </location>
</feature>
<dbReference type="EMBL" id="OMOD01000148">
    <property type="protein sequence ID" value="SPF44423.1"/>
    <property type="molecule type" value="Genomic_DNA"/>
</dbReference>
<evidence type="ECO:0000259" key="2">
    <source>
        <dbReference type="Pfam" id="PF00501"/>
    </source>
</evidence>
<proteinExistence type="inferred from homology"/>
<dbReference type="SUPFAM" id="SSF56801">
    <property type="entry name" value="Acetyl-CoA synthetase-like"/>
    <property type="match status" value="1"/>
</dbReference>
<dbReference type="InterPro" id="IPR045851">
    <property type="entry name" value="AMP-bd_C_sf"/>
</dbReference>
<dbReference type="GO" id="GO:0016874">
    <property type="term" value="F:ligase activity"/>
    <property type="evidence" value="ECO:0007669"/>
    <property type="project" value="UniProtKB-KW"/>
</dbReference>
<dbReference type="InterPro" id="IPR000873">
    <property type="entry name" value="AMP-dep_synth/lig_dom"/>
</dbReference>
<sequence>MPRFAHLVEALHAAPGDKPFIAFWVDEDEQETVTFAEFRRCALAEAALLREVGLTAGDRLVVLMPQGIPAMTSFVAAMMVGAIPAFLAYPNFKVEPSKYRSGLAGVTANLSAKAVVIDEEFPEEMLACVSLGSETKLLRAPARANDSDASMPDRQHEFRHIQPDSLAFIQHSAGTTGLQKGVALTHAAVLRQIEYLAQVLKVSGDDRIYSWLPLYHDMGLIACFMLPMVCHIPLVMQSPIEWVMRPETMLQIISEYKCTLAWMPNFAFQFVPRRTPQSRWAEYDLSSVRLLINCSEPVRASSMVEFQRAFAVKSAVLQSSYAMAENVFAVTQSDIGQPSGPSRIWVDAQQFRSAHRIMPLEEGTPGALLFTSSGRLMPNQQVRILSDSGEVLGADFVGEIVVQSDCLFEGYYNRPDLTAQAIIDGWYHTGDLGFCLKGELYVVGRKKDLLIIGGENIYPQDIEEIVGSHPAIHDGRVIAMGVYNPDLGTEDIVVVAEVEHEKWLANAVELEREICSRVVAGLGVAVRRIFLKPPKWIVKSTAGKAARSATREKLLHEHPELNVEF</sequence>
<evidence type="ECO:0000313" key="4">
    <source>
        <dbReference type="Proteomes" id="UP000238701"/>
    </source>
</evidence>
<protein>
    <submittedName>
        <fullName evidence="3">AMP-dependent synthetase and ligase</fullName>
    </submittedName>
</protein>
<dbReference type="InterPro" id="IPR042099">
    <property type="entry name" value="ANL_N_sf"/>
</dbReference>
<accession>A0A2U3KXS5</accession>
<dbReference type="GO" id="GO:0005886">
    <property type="term" value="C:plasma membrane"/>
    <property type="evidence" value="ECO:0007669"/>
    <property type="project" value="TreeGrafter"/>
</dbReference>
<dbReference type="GO" id="GO:0006633">
    <property type="term" value="P:fatty acid biosynthetic process"/>
    <property type="evidence" value="ECO:0007669"/>
    <property type="project" value="TreeGrafter"/>
</dbReference>
<gene>
    <name evidence="3" type="ORF">SBA1_530059</name>
</gene>
<dbReference type="Gene3D" id="3.40.50.12780">
    <property type="entry name" value="N-terminal domain of ligase-like"/>
    <property type="match status" value="1"/>
</dbReference>
<name>A0A2U3KXS5_9BACT</name>
<evidence type="ECO:0000256" key="1">
    <source>
        <dbReference type="ARBA" id="ARBA00006432"/>
    </source>
</evidence>
<evidence type="ECO:0000313" key="3">
    <source>
        <dbReference type="EMBL" id="SPF44423.1"/>
    </source>
</evidence>
<dbReference type="Gene3D" id="3.30.300.30">
    <property type="match status" value="1"/>
</dbReference>